<gene>
    <name evidence="1" type="ORF">UFOVP542_7</name>
</gene>
<reference evidence="1" key="1">
    <citation type="submission" date="2020-04" db="EMBL/GenBank/DDBJ databases">
        <authorList>
            <person name="Chiriac C."/>
            <person name="Salcher M."/>
            <person name="Ghai R."/>
            <person name="Kavagutti S V."/>
        </authorList>
    </citation>
    <scope>NUCLEOTIDE SEQUENCE</scope>
</reference>
<accession>A0A6J5MWA4</accession>
<dbReference type="EMBL" id="LR796517">
    <property type="protein sequence ID" value="CAB4149406.1"/>
    <property type="molecule type" value="Genomic_DNA"/>
</dbReference>
<organism evidence="1">
    <name type="scientific">uncultured Caudovirales phage</name>
    <dbReference type="NCBI Taxonomy" id="2100421"/>
    <lineage>
        <taxon>Viruses</taxon>
        <taxon>Duplodnaviria</taxon>
        <taxon>Heunggongvirae</taxon>
        <taxon>Uroviricota</taxon>
        <taxon>Caudoviricetes</taxon>
        <taxon>Peduoviridae</taxon>
        <taxon>Maltschvirus</taxon>
        <taxon>Maltschvirus maltsch</taxon>
    </lineage>
</organism>
<proteinExistence type="predicted"/>
<name>A0A6J5MWA4_9CAUD</name>
<evidence type="ECO:0000313" key="1">
    <source>
        <dbReference type="EMBL" id="CAB4149406.1"/>
    </source>
</evidence>
<protein>
    <submittedName>
        <fullName evidence="1">Uncharacterized protein</fullName>
    </submittedName>
</protein>
<sequence length="99" mass="11065">MDWTDLKAYVGASSNDDAYVEECWDTSRDLVASYIASTKVPVGVLKRCYLEVGSELFNRRNAPMGVSQYATYDGAPINTARDPLVGVYPLLNRYMVRFG</sequence>